<evidence type="ECO:0000313" key="4">
    <source>
        <dbReference type="Proteomes" id="UP000032049"/>
    </source>
</evidence>
<reference evidence="3 4" key="1">
    <citation type="submission" date="2015-01" db="EMBL/GenBank/DDBJ databases">
        <title>Draft genome sequence of Pedobacter sp. NL19 isolated from sludge of an effluent treatment pond in an abandoned uranium mine.</title>
        <authorList>
            <person name="Santos T."/>
            <person name="Caetano T."/>
            <person name="Covas C."/>
            <person name="Cruz A."/>
            <person name="Mendo S."/>
        </authorList>
    </citation>
    <scope>NUCLEOTIDE SEQUENCE [LARGE SCALE GENOMIC DNA]</scope>
    <source>
        <strain evidence="3 4">NL19</strain>
    </source>
</reference>
<dbReference type="PROSITE" id="PS00061">
    <property type="entry name" value="ADH_SHORT"/>
    <property type="match status" value="1"/>
</dbReference>
<dbReference type="InterPro" id="IPR020904">
    <property type="entry name" value="Sc_DH/Rdtase_CS"/>
</dbReference>
<dbReference type="OrthoDB" id="9804774at2"/>
<dbReference type="Pfam" id="PF00106">
    <property type="entry name" value="adh_short"/>
    <property type="match status" value="1"/>
</dbReference>
<dbReference type="AlphaFoldDB" id="A0A0D0GNE4"/>
<protein>
    <submittedName>
        <fullName evidence="3">Oxidoreductase</fullName>
    </submittedName>
</protein>
<dbReference type="InterPro" id="IPR002347">
    <property type="entry name" value="SDR_fam"/>
</dbReference>
<dbReference type="PANTHER" id="PTHR42879">
    <property type="entry name" value="3-OXOACYL-(ACYL-CARRIER-PROTEIN) REDUCTASE"/>
    <property type="match status" value="1"/>
</dbReference>
<proteinExistence type="inferred from homology"/>
<dbReference type="Proteomes" id="UP000032049">
    <property type="component" value="Unassembled WGS sequence"/>
</dbReference>
<comment type="caution">
    <text evidence="3">The sequence shown here is derived from an EMBL/GenBank/DDBJ whole genome shotgun (WGS) entry which is preliminary data.</text>
</comment>
<sequence length="263" mass="28506">MDLNLKGKRAFISGSTQGIGFAIAQQLLAEAVEVIINGRDQVKLNNSLAVLRREFPDAIVSGIAADFSDREQVTGLLDQLDEIDILINNVGIFELKDFTALTDEDWYRIFEINVMSSVSLSRKLLPQMLKNNWGRVIFISSESGINIPGNMIHYGMTKSAMMAVSNGLSKLTKGTEVTVNTILGGPTYSDGVANTVEYLANVQNLSVEQMKMGILQQTNPHSLIGRFINPAEIANLAIYLSSPLSLATNGASIRADGGVLKTV</sequence>
<name>A0A0D0GNE4_9SPHI</name>
<dbReference type="EMBL" id="JXRA01000007">
    <property type="protein sequence ID" value="KIO78717.1"/>
    <property type="molecule type" value="Genomic_DNA"/>
</dbReference>
<dbReference type="Gene3D" id="3.40.50.720">
    <property type="entry name" value="NAD(P)-binding Rossmann-like Domain"/>
    <property type="match status" value="1"/>
</dbReference>
<organism evidence="3 4">
    <name type="scientific">Pedobacter lusitanus</name>
    <dbReference type="NCBI Taxonomy" id="1503925"/>
    <lineage>
        <taxon>Bacteria</taxon>
        <taxon>Pseudomonadati</taxon>
        <taxon>Bacteroidota</taxon>
        <taxon>Sphingobacteriia</taxon>
        <taxon>Sphingobacteriales</taxon>
        <taxon>Sphingobacteriaceae</taxon>
        <taxon>Pedobacter</taxon>
    </lineage>
</organism>
<dbReference type="PRINTS" id="PR00081">
    <property type="entry name" value="GDHRDH"/>
</dbReference>
<dbReference type="InterPro" id="IPR036291">
    <property type="entry name" value="NAD(P)-bd_dom_sf"/>
</dbReference>
<evidence type="ECO:0000256" key="2">
    <source>
        <dbReference type="RuleBase" id="RU000363"/>
    </source>
</evidence>
<dbReference type="PRINTS" id="PR00080">
    <property type="entry name" value="SDRFAMILY"/>
</dbReference>
<dbReference type="RefSeq" id="WP_041877964.1">
    <property type="nucleotide sequence ID" value="NZ_CP157278.1"/>
</dbReference>
<accession>A0A0D0GNE4</accession>
<comment type="similarity">
    <text evidence="1 2">Belongs to the short-chain dehydrogenases/reductases (SDR) family.</text>
</comment>
<dbReference type="CDD" id="cd05233">
    <property type="entry name" value="SDR_c"/>
    <property type="match status" value="1"/>
</dbReference>
<gene>
    <name evidence="3" type="ORF">TH53_02230</name>
</gene>
<dbReference type="STRING" id="1503925.TH53_02230"/>
<evidence type="ECO:0000313" key="3">
    <source>
        <dbReference type="EMBL" id="KIO78717.1"/>
    </source>
</evidence>
<evidence type="ECO:0000256" key="1">
    <source>
        <dbReference type="ARBA" id="ARBA00006484"/>
    </source>
</evidence>
<dbReference type="GO" id="GO:0032787">
    <property type="term" value="P:monocarboxylic acid metabolic process"/>
    <property type="evidence" value="ECO:0007669"/>
    <property type="project" value="UniProtKB-ARBA"/>
</dbReference>
<keyword evidence="4" id="KW-1185">Reference proteome</keyword>
<dbReference type="SUPFAM" id="SSF51735">
    <property type="entry name" value="NAD(P)-binding Rossmann-fold domains"/>
    <property type="match status" value="1"/>
</dbReference>
<dbReference type="InterPro" id="IPR050259">
    <property type="entry name" value="SDR"/>
</dbReference>